<dbReference type="Proteomes" id="UP001295423">
    <property type="component" value="Unassembled WGS sequence"/>
</dbReference>
<feature type="compositionally biased region" description="Basic residues" evidence="1">
    <location>
        <begin position="128"/>
        <end position="143"/>
    </location>
</feature>
<evidence type="ECO:0000313" key="3">
    <source>
        <dbReference type="Proteomes" id="UP001295423"/>
    </source>
</evidence>
<protein>
    <submittedName>
        <fullName evidence="2">Uncharacterized protein</fullName>
    </submittedName>
</protein>
<reference evidence="2" key="1">
    <citation type="submission" date="2023-08" db="EMBL/GenBank/DDBJ databases">
        <authorList>
            <person name="Audoor S."/>
            <person name="Bilcke G."/>
        </authorList>
    </citation>
    <scope>NUCLEOTIDE SEQUENCE</scope>
</reference>
<organism evidence="2 3">
    <name type="scientific">Cylindrotheca closterium</name>
    <dbReference type="NCBI Taxonomy" id="2856"/>
    <lineage>
        <taxon>Eukaryota</taxon>
        <taxon>Sar</taxon>
        <taxon>Stramenopiles</taxon>
        <taxon>Ochrophyta</taxon>
        <taxon>Bacillariophyta</taxon>
        <taxon>Bacillariophyceae</taxon>
        <taxon>Bacillariophycidae</taxon>
        <taxon>Bacillariales</taxon>
        <taxon>Bacillariaceae</taxon>
        <taxon>Cylindrotheca</taxon>
    </lineage>
</organism>
<evidence type="ECO:0000313" key="2">
    <source>
        <dbReference type="EMBL" id="CAJ1968068.1"/>
    </source>
</evidence>
<comment type="caution">
    <text evidence="2">The sequence shown here is derived from an EMBL/GenBank/DDBJ whole genome shotgun (WGS) entry which is preliminary data.</text>
</comment>
<name>A0AAD2GB10_9STRA</name>
<gene>
    <name evidence="2" type="ORF">CYCCA115_LOCUS23070</name>
</gene>
<sequence>MSESSSNDSSTHRDSDLSDMSERSSVSFGTVEFHEHAIVLGDNPSTSSGPSLEIDWDVQNNLTLPVDDYESHRMPRRSKDQLIMPMQMRTDMLLDQGYSLREIRETSAKRRDSSKGFGGGAKSMIPKKLSKLLPTRRRGSKTN</sequence>
<evidence type="ECO:0000256" key="1">
    <source>
        <dbReference type="SAM" id="MobiDB-lite"/>
    </source>
</evidence>
<feature type="region of interest" description="Disordered" evidence="1">
    <location>
        <begin position="104"/>
        <end position="143"/>
    </location>
</feature>
<feature type="compositionally biased region" description="Basic and acidic residues" evidence="1">
    <location>
        <begin position="10"/>
        <end position="22"/>
    </location>
</feature>
<dbReference type="EMBL" id="CAKOGP040002358">
    <property type="protein sequence ID" value="CAJ1968068.1"/>
    <property type="molecule type" value="Genomic_DNA"/>
</dbReference>
<accession>A0AAD2GB10</accession>
<proteinExistence type="predicted"/>
<keyword evidence="3" id="KW-1185">Reference proteome</keyword>
<feature type="region of interest" description="Disordered" evidence="1">
    <location>
        <begin position="1"/>
        <end position="26"/>
    </location>
</feature>
<feature type="compositionally biased region" description="Basic and acidic residues" evidence="1">
    <location>
        <begin position="104"/>
        <end position="114"/>
    </location>
</feature>
<dbReference type="AlphaFoldDB" id="A0AAD2GB10"/>